<comment type="caution">
    <text evidence="2">The sequence shown here is derived from an EMBL/GenBank/DDBJ whole genome shotgun (WGS) entry which is preliminary data.</text>
</comment>
<organism evidence="2 3">
    <name type="scientific">Argiope bruennichi</name>
    <name type="common">Wasp spider</name>
    <name type="synonym">Aranea bruennichi</name>
    <dbReference type="NCBI Taxonomy" id="94029"/>
    <lineage>
        <taxon>Eukaryota</taxon>
        <taxon>Metazoa</taxon>
        <taxon>Ecdysozoa</taxon>
        <taxon>Arthropoda</taxon>
        <taxon>Chelicerata</taxon>
        <taxon>Arachnida</taxon>
        <taxon>Araneae</taxon>
        <taxon>Araneomorphae</taxon>
        <taxon>Entelegynae</taxon>
        <taxon>Araneoidea</taxon>
        <taxon>Araneidae</taxon>
        <taxon>Argiope</taxon>
    </lineage>
</organism>
<reference evidence="2" key="2">
    <citation type="submission" date="2020-06" db="EMBL/GenBank/DDBJ databases">
        <authorList>
            <person name="Sheffer M."/>
        </authorList>
    </citation>
    <scope>NUCLEOTIDE SEQUENCE</scope>
</reference>
<keyword evidence="3" id="KW-1185">Reference proteome</keyword>
<gene>
    <name evidence="2" type="ORF">HNY73_003599</name>
</gene>
<sequence length="142" mass="16209">MVEKKDDDEHDKTEAENGENVDDKSHTDKHQHGEEYIKPGNKDYLSYYVYQGEWRPTKPKREVAATNKGPGPAIVNLPTAIGDQDHDPRRIRAPAYKIGERKLVIKLVGRNKVKFHKPATPRFTFGIRHSPYKAFQAFAPGD</sequence>
<feature type="region of interest" description="Disordered" evidence="1">
    <location>
        <begin position="62"/>
        <end position="87"/>
    </location>
</feature>
<protein>
    <submittedName>
        <fullName evidence="2">Outer dense fiber protein 3B like protein</fullName>
    </submittedName>
</protein>
<feature type="region of interest" description="Disordered" evidence="1">
    <location>
        <begin position="1"/>
        <end position="38"/>
    </location>
</feature>
<evidence type="ECO:0000313" key="3">
    <source>
        <dbReference type="Proteomes" id="UP000807504"/>
    </source>
</evidence>
<dbReference type="Proteomes" id="UP000807504">
    <property type="component" value="Unassembled WGS sequence"/>
</dbReference>
<dbReference type="AlphaFoldDB" id="A0A8T0FP45"/>
<evidence type="ECO:0000313" key="2">
    <source>
        <dbReference type="EMBL" id="KAF8791938.1"/>
    </source>
</evidence>
<evidence type="ECO:0000256" key="1">
    <source>
        <dbReference type="SAM" id="MobiDB-lite"/>
    </source>
</evidence>
<dbReference type="EMBL" id="JABXBU010000003">
    <property type="protein sequence ID" value="KAF8791938.1"/>
    <property type="molecule type" value="Genomic_DNA"/>
</dbReference>
<reference evidence="2" key="1">
    <citation type="journal article" date="2020" name="bioRxiv">
        <title>Chromosome-level reference genome of the European wasp spider Argiope bruennichi: a resource for studies on range expansion and evolutionary adaptation.</title>
        <authorList>
            <person name="Sheffer M.M."/>
            <person name="Hoppe A."/>
            <person name="Krehenwinkel H."/>
            <person name="Uhl G."/>
            <person name="Kuss A.W."/>
            <person name="Jensen L."/>
            <person name="Jensen C."/>
            <person name="Gillespie R.G."/>
            <person name="Hoff K.J."/>
            <person name="Prost S."/>
        </authorList>
    </citation>
    <scope>NUCLEOTIDE SEQUENCE</scope>
</reference>
<accession>A0A8T0FP45</accession>
<proteinExistence type="predicted"/>
<name>A0A8T0FP45_ARGBR</name>